<organism evidence="1 2">
    <name type="scientific">Rhizoctonia solani 123E</name>
    <dbReference type="NCBI Taxonomy" id="1423351"/>
    <lineage>
        <taxon>Eukaryota</taxon>
        <taxon>Fungi</taxon>
        <taxon>Dikarya</taxon>
        <taxon>Basidiomycota</taxon>
        <taxon>Agaricomycotina</taxon>
        <taxon>Agaricomycetes</taxon>
        <taxon>Cantharellales</taxon>
        <taxon>Ceratobasidiaceae</taxon>
        <taxon>Rhizoctonia</taxon>
    </lineage>
</organism>
<proteinExistence type="predicted"/>
<reference evidence="1 2" key="1">
    <citation type="submission" date="2013-12" db="EMBL/GenBank/DDBJ databases">
        <authorList>
            <person name="Cubeta M."/>
            <person name="Pakala S."/>
            <person name="Fedorova N."/>
            <person name="Thomas E."/>
            <person name="Dean R."/>
            <person name="Jabaji S."/>
            <person name="Neate S."/>
            <person name="Toda T."/>
            <person name="Tavantzis S."/>
            <person name="Vilgalys R."/>
            <person name="Bharathan N."/>
            <person name="Pakala S."/>
            <person name="Losada L.S."/>
            <person name="Zafar N."/>
            <person name="Nierman W."/>
        </authorList>
    </citation>
    <scope>NUCLEOTIDE SEQUENCE [LARGE SCALE GENOMIC DNA]</scope>
    <source>
        <strain evidence="1 2">123E</strain>
    </source>
</reference>
<comment type="caution">
    <text evidence="1">The sequence shown here is derived from an EMBL/GenBank/DDBJ whole genome shotgun (WGS) entry which is preliminary data.</text>
</comment>
<dbReference type="HOGENOM" id="CLU_1886916_0_0_1"/>
<dbReference type="AlphaFoldDB" id="A0A074S3L1"/>
<dbReference type="EMBL" id="AZST01000122">
    <property type="protein sequence ID" value="KEP52140.1"/>
    <property type="molecule type" value="Genomic_DNA"/>
</dbReference>
<accession>A0A074S3L1</accession>
<evidence type="ECO:0000313" key="2">
    <source>
        <dbReference type="Proteomes" id="UP000027456"/>
    </source>
</evidence>
<keyword evidence="2" id="KW-1185">Reference proteome</keyword>
<name>A0A074S3L1_9AGAM</name>
<sequence length="135" mass="15026">MSAAVITRRLLDRNLFLRLRGKSGNLQGRQDQIRNTYTSWPALCGSSPPRATTAISPHLNWRFGGSTNTRRNRALELGGYEGEGSTVIPLLPESTYTSGKQHQRKLTKMKKYCGLGVARILRSGCIFRHLPGPCK</sequence>
<gene>
    <name evidence="1" type="ORF">V565_049970</name>
</gene>
<evidence type="ECO:0000313" key="1">
    <source>
        <dbReference type="EMBL" id="KEP52140.1"/>
    </source>
</evidence>
<protein>
    <submittedName>
        <fullName evidence="1">Uncharacterized protein</fullName>
    </submittedName>
</protein>
<dbReference type="Proteomes" id="UP000027456">
    <property type="component" value="Unassembled WGS sequence"/>
</dbReference>